<reference evidence="10" key="1">
    <citation type="journal article" date="2020" name="Fungal Divers.">
        <title>Resolving the Mortierellaceae phylogeny through synthesis of multi-gene phylogenetics and phylogenomics.</title>
        <authorList>
            <person name="Vandepol N."/>
            <person name="Liber J."/>
            <person name="Desiro A."/>
            <person name="Na H."/>
            <person name="Kennedy M."/>
            <person name="Barry K."/>
            <person name="Grigoriev I.V."/>
            <person name="Miller A.N."/>
            <person name="O'Donnell K."/>
            <person name="Stajich J.E."/>
            <person name="Bonito G."/>
        </authorList>
    </citation>
    <scope>NUCLEOTIDE SEQUENCE</scope>
    <source>
        <strain evidence="10">NVP1</strain>
    </source>
</reference>
<dbReference type="GO" id="GO:0012505">
    <property type="term" value="C:endomembrane system"/>
    <property type="evidence" value="ECO:0007669"/>
    <property type="project" value="TreeGrafter"/>
</dbReference>
<evidence type="ECO:0000256" key="1">
    <source>
        <dbReference type="ARBA" id="ARBA00004211"/>
    </source>
</evidence>
<dbReference type="CDD" id="cd15849">
    <property type="entry name" value="SNARE_Sso1"/>
    <property type="match status" value="1"/>
</dbReference>
<feature type="transmembrane region" description="Helical" evidence="8">
    <location>
        <begin position="304"/>
        <end position="325"/>
    </location>
</feature>
<dbReference type="EMBL" id="JAAAUY010000301">
    <property type="protein sequence ID" value="KAF9331791.1"/>
    <property type="molecule type" value="Genomic_DNA"/>
</dbReference>
<dbReference type="InterPro" id="IPR000727">
    <property type="entry name" value="T_SNARE_dom"/>
</dbReference>
<proteinExistence type="inferred from homology"/>
<evidence type="ECO:0000313" key="10">
    <source>
        <dbReference type="EMBL" id="KAF9331791.1"/>
    </source>
</evidence>
<accession>A0A9P5SPJ9</accession>
<evidence type="ECO:0000313" key="11">
    <source>
        <dbReference type="Proteomes" id="UP000696485"/>
    </source>
</evidence>
<dbReference type="GO" id="GO:0031201">
    <property type="term" value="C:SNARE complex"/>
    <property type="evidence" value="ECO:0007669"/>
    <property type="project" value="TreeGrafter"/>
</dbReference>
<dbReference type="AlphaFoldDB" id="A0A9P5SPJ9"/>
<dbReference type="InterPro" id="IPR006011">
    <property type="entry name" value="Syntaxin_N"/>
</dbReference>
<organism evidence="10 11">
    <name type="scientific">Podila minutissima</name>
    <dbReference type="NCBI Taxonomy" id="64525"/>
    <lineage>
        <taxon>Eukaryota</taxon>
        <taxon>Fungi</taxon>
        <taxon>Fungi incertae sedis</taxon>
        <taxon>Mucoromycota</taxon>
        <taxon>Mortierellomycotina</taxon>
        <taxon>Mortierellomycetes</taxon>
        <taxon>Mortierellales</taxon>
        <taxon>Mortierellaceae</taxon>
        <taxon>Podila</taxon>
    </lineage>
</organism>
<keyword evidence="4 8" id="KW-1133">Transmembrane helix</keyword>
<keyword evidence="3 8" id="KW-0812">Transmembrane</keyword>
<evidence type="ECO:0000256" key="3">
    <source>
        <dbReference type="ARBA" id="ARBA00022692"/>
    </source>
</evidence>
<sequence length="328" mass="37905">MNLQHHPQYQQYGPQQQQQQQQQQQYGGQRYGAQGQFAQQAQYTPLQQQQQYPPVVIPMSNVFNSNESSFFTEVTSIQEEIARVNQNIDRIEQLHDQSVNAVASEEQASHLTRQLEGITADTTQLSNRIKKRIKDIELTNLRNPNSADIELRRTQAATLKQKFLTTIRRFQNAESEARKKYQGRMERQYKIVKPDATQQEIQQVLASDNQQIFAQSVLQSSRYGDANRALREVQTRHDDIKKIERTITELHQLFVDMETLVTEQAEVINVIDDNTQKTGTHLHDANNQIDIAIDNAEGARRKKWICLFITIIIIVILAIVLTKALNVW</sequence>
<comment type="subcellular location">
    <subcellularLocation>
        <location evidence="1">Membrane</location>
        <topology evidence="1">Single-pass type IV membrane protein</topology>
    </subcellularLocation>
</comment>
<dbReference type="GO" id="GO:0005886">
    <property type="term" value="C:plasma membrane"/>
    <property type="evidence" value="ECO:0007669"/>
    <property type="project" value="TreeGrafter"/>
</dbReference>
<keyword evidence="5" id="KW-0175">Coiled coil</keyword>
<dbReference type="SUPFAM" id="SSF47661">
    <property type="entry name" value="t-snare proteins"/>
    <property type="match status" value="1"/>
</dbReference>
<evidence type="ECO:0000256" key="4">
    <source>
        <dbReference type="ARBA" id="ARBA00022989"/>
    </source>
</evidence>
<name>A0A9P5SPJ9_9FUNG</name>
<feature type="region of interest" description="Disordered" evidence="7">
    <location>
        <begin position="1"/>
        <end position="31"/>
    </location>
</feature>
<keyword evidence="11" id="KW-1185">Reference proteome</keyword>
<evidence type="ECO:0000256" key="6">
    <source>
        <dbReference type="ARBA" id="ARBA00023136"/>
    </source>
</evidence>
<dbReference type="GO" id="GO:0000149">
    <property type="term" value="F:SNARE binding"/>
    <property type="evidence" value="ECO:0007669"/>
    <property type="project" value="TreeGrafter"/>
</dbReference>
<feature type="compositionally biased region" description="Low complexity" evidence="7">
    <location>
        <begin position="8"/>
        <end position="31"/>
    </location>
</feature>
<dbReference type="FunFam" id="1.20.58.70:FF:000008">
    <property type="entry name" value="Syntaxin family protein"/>
    <property type="match status" value="1"/>
</dbReference>
<dbReference type="Pfam" id="PF00804">
    <property type="entry name" value="Syntaxin"/>
    <property type="match status" value="1"/>
</dbReference>
<dbReference type="Pfam" id="PF05739">
    <property type="entry name" value="SNARE"/>
    <property type="match status" value="1"/>
</dbReference>
<evidence type="ECO:0000256" key="5">
    <source>
        <dbReference type="ARBA" id="ARBA00023054"/>
    </source>
</evidence>
<dbReference type="Proteomes" id="UP000696485">
    <property type="component" value="Unassembled WGS sequence"/>
</dbReference>
<protein>
    <submittedName>
        <fullName evidence="10">Plasma membrane t-SNARE, secretory vesicle fusion</fullName>
    </submittedName>
</protein>
<dbReference type="InterPro" id="IPR010989">
    <property type="entry name" value="SNARE"/>
</dbReference>
<dbReference type="GO" id="GO:0005484">
    <property type="term" value="F:SNAP receptor activity"/>
    <property type="evidence" value="ECO:0007669"/>
    <property type="project" value="TreeGrafter"/>
</dbReference>
<dbReference type="InterPro" id="IPR045242">
    <property type="entry name" value="Syntaxin"/>
</dbReference>
<dbReference type="PANTHER" id="PTHR19957">
    <property type="entry name" value="SYNTAXIN"/>
    <property type="match status" value="1"/>
</dbReference>
<dbReference type="GO" id="GO:0006906">
    <property type="term" value="P:vesicle fusion"/>
    <property type="evidence" value="ECO:0007669"/>
    <property type="project" value="TreeGrafter"/>
</dbReference>
<keyword evidence="6 8" id="KW-0472">Membrane</keyword>
<dbReference type="SMART" id="SM00397">
    <property type="entry name" value="t_SNARE"/>
    <property type="match status" value="1"/>
</dbReference>
<comment type="caution">
    <text evidence="10">The sequence shown here is derived from an EMBL/GenBank/DDBJ whole genome shotgun (WGS) entry which is preliminary data.</text>
</comment>
<gene>
    <name evidence="10" type="primary">SSO2_2</name>
    <name evidence="10" type="ORF">BG006_005377</name>
</gene>
<dbReference type="Gene3D" id="1.20.58.70">
    <property type="match status" value="1"/>
</dbReference>
<dbReference type="PROSITE" id="PS50192">
    <property type="entry name" value="T_SNARE"/>
    <property type="match status" value="1"/>
</dbReference>
<comment type="similarity">
    <text evidence="2">Belongs to the syntaxin family.</text>
</comment>
<evidence type="ECO:0000256" key="8">
    <source>
        <dbReference type="SAM" id="Phobius"/>
    </source>
</evidence>
<evidence type="ECO:0000259" key="9">
    <source>
        <dbReference type="PROSITE" id="PS50192"/>
    </source>
</evidence>
<dbReference type="PANTHER" id="PTHR19957:SF307">
    <property type="entry name" value="PROTEIN SSO1-RELATED"/>
    <property type="match status" value="1"/>
</dbReference>
<dbReference type="CDD" id="cd00179">
    <property type="entry name" value="SynN"/>
    <property type="match status" value="1"/>
</dbReference>
<feature type="domain" description="T-SNARE coiled-coil homology" evidence="9">
    <location>
        <begin position="230"/>
        <end position="292"/>
    </location>
</feature>
<dbReference type="SMART" id="SM00503">
    <property type="entry name" value="SynN"/>
    <property type="match status" value="1"/>
</dbReference>
<evidence type="ECO:0000256" key="7">
    <source>
        <dbReference type="SAM" id="MobiDB-lite"/>
    </source>
</evidence>
<dbReference type="GO" id="GO:0006887">
    <property type="term" value="P:exocytosis"/>
    <property type="evidence" value="ECO:0007669"/>
    <property type="project" value="TreeGrafter"/>
</dbReference>
<evidence type="ECO:0000256" key="2">
    <source>
        <dbReference type="ARBA" id="ARBA00009063"/>
    </source>
</evidence>
<dbReference type="GO" id="GO:0048278">
    <property type="term" value="P:vesicle docking"/>
    <property type="evidence" value="ECO:0007669"/>
    <property type="project" value="TreeGrafter"/>
</dbReference>
<dbReference type="GO" id="GO:0006886">
    <property type="term" value="P:intracellular protein transport"/>
    <property type="evidence" value="ECO:0007669"/>
    <property type="project" value="TreeGrafter"/>
</dbReference>